<dbReference type="SMART" id="SM00354">
    <property type="entry name" value="HTH_LACI"/>
    <property type="match status" value="1"/>
</dbReference>
<name>A0A6J6IRX4_9ZZZZ</name>
<dbReference type="Gene3D" id="3.40.50.2300">
    <property type="match status" value="2"/>
</dbReference>
<dbReference type="GO" id="GO:0000976">
    <property type="term" value="F:transcription cis-regulatory region binding"/>
    <property type="evidence" value="ECO:0007669"/>
    <property type="project" value="TreeGrafter"/>
</dbReference>
<reference evidence="5" key="1">
    <citation type="submission" date="2020-05" db="EMBL/GenBank/DDBJ databases">
        <authorList>
            <person name="Chiriac C."/>
            <person name="Salcher M."/>
            <person name="Ghai R."/>
            <person name="Kavagutti S V."/>
        </authorList>
    </citation>
    <scope>NUCLEOTIDE SEQUENCE</scope>
</reference>
<evidence type="ECO:0000256" key="3">
    <source>
        <dbReference type="ARBA" id="ARBA00023163"/>
    </source>
</evidence>
<keyword evidence="1" id="KW-0805">Transcription regulation</keyword>
<dbReference type="Pfam" id="PF00356">
    <property type="entry name" value="LacI"/>
    <property type="match status" value="1"/>
</dbReference>
<dbReference type="CDD" id="cd01392">
    <property type="entry name" value="HTH_LacI"/>
    <property type="match status" value="1"/>
</dbReference>
<proteinExistence type="predicted"/>
<dbReference type="PROSITE" id="PS50932">
    <property type="entry name" value="HTH_LACI_2"/>
    <property type="match status" value="1"/>
</dbReference>
<dbReference type="PANTHER" id="PTHR30146:SF109">
    <property type="entry name" value="HTH-TYPE TRANSCRIPTIONAL REGULATOR GALS"/>
    <property type="match status" value="1"/>
</dbReference>
<feature type="domain" description="HTH lacI-type" evidence="4">
    <location>
        <begin position="47"/>
        <end position="101"/>
    </location>
</feature>
<accession>A0A6J6IRX4</accession>
<dbReference type="InterPro" id="IPR000843">
    <property type="entry name" value="HTH_LacI"/>
</dbReference>
<keyword evidence="2" id="KW-0238">DNA-binding</keyword>
<keyword evidence="3" id="KW-0804">Transcription</keyword>
<evidence type="ECO:0000256" key="1">
    <source>
        <dbReference type="ARBA" id="ARBA00023015"/>
    </source>
</evidence>
<dbReference type="InterPro" id="IPR010982">
    <property type="entry name" value="Lambda_DNA-bd_dom_sf"/>
</dbReference>
<dbReference type="InterPro" id="IPR046335">
    <property type="entry name" value="LacI/GalR-like_sensor"/>
</dbReference>
<dbReference type="SUPFAM" id="SSF47413">
    <property type="entry name" value="lambda repressor-like DNA-binding domains"/>
    <property type="match status" value="1"/>
</dbReference>
<dbReference type="Gene3D" id="1.10.260.40">
    <property type="entry name" value="lambda repressor-like DNA-binding domains"/>
    <property type="match status" value="1"/>
</dbReference>
<evidence type="ECO:0000256" key="2">
    <source>
        <dbReference type="ARBA" id="ARBA00023125"/>
    </source>
</evidence>
<sequence>MNRFNLCDVIYFVELVQKFKSEVCNQIVTIAPAVASKLTQIGREMAVSVRDVARRAGVSVGTVSNVLNSPDKVSQKTAVVVQKAIDSLGFVRNDAARQLRAGKSRSIGLVVLDIRNPFFAEVSRGAEEAAKDYGLSVLFANSDEDFDRENSLLVLFEEQRVAGILLSPLASDLSEISRIRDRGTPVVLVDRKSRNKTFSSVSVDDVAGGFLAVEHLSQVGKKKIVFAGGPLEIEQIADRLKGAKKAAEAMGIKLELAVTKNLTVLEGRALAAEILSRPKKLRPDGIFAANDLLAIGIMQALVVAPDVSIPNDIALVGYDDISFAGTALISLTSIRQPSLLIGAQAVELLMQETDPMSNFRRRQVVFQPELVVRDSTRPQSPDRAKTFTQRSK</sequence>
<dbReference type="CDD" id="cd06293">
    <property type="entry name" value="PBP1_LacI-like"/>
    <property type="match status" value="1"/>
</dbReference>
<dbReference type="SUPFAM" id="SSF53822">
    <property type="entry name" value="Periplasmic binding protein-like I"/>
    <property type="match status" value="1"/>
</dbReference>
<dbReference type="GO" id="GO:0003700">
    <property type="term" value="F:DNA-binding transcription factor activity"/>
    <property type="evidence" value="ECO:0007669"/>
    <property type="project" value="TreeGrafter"/>
</dbReference>
<dbReference type="AlphaFoldDB" id="A0A6J6IRX4"/>
<dbReference type="Pfam" id="PF13377">
    <property type="entry name" value="Peripla_BP_3"/>
    <property type="match status" value="1"/>
</dbReference>
<dbReference type="PANTHER" id="PTHR30146">
    <property type="entry name" value="LACI-RELATED TRANSCRIPTIONAL REPRESSOR"/>
    <property type="match status" value="1"/>
</dbReference>
<protein>
    <submittedName>
        <fullName evidence="5">Unannotated protein</fullName>
    </submittedName>
</protein>
<dbReference type="EMBL" id="CAEZVM010000007">
    <property type="protein sequence ID" value="CAB4627391.1"/>
    <property type="molecule type" value="Genomic_DNA"/>
</dbReference>
<evidence type="ECO:0000313" key="5">
    <source>
        <dbReference type="EMBL" id="CAB4627391.1"/>
    </source>
</evidence>
<gene>
    <name evidence="5" type="ORF">UFOPK2032_00346</name>
</gene>
<evidence type="ECO:0000259" key="4">
    <source>
        <dbReference type="PROSITE" id="PS50932"/>
    </source>
</evidence>
<organism evidence="5">
    <name type="scientific">freshwater metagenome</name>
    <dbReference type="NCBI Taxonomy" id="449393"/>
    <lineage>
        <taxon>unclassified sequences</taxon>
        <taxon>metagenomes</taxon>
        <taxon>ecological metagenomes</taxon>
    </lineage>
</organism>
<dbReference type="PROSITE" id="PS00356">
    <property type="entry name" value="HTH_LACI_1"/>
    <property type="match status" value="1"/>
</dbReference>
<dbReference type="InterPro" id="IPR028082">
    <property type="entry name" value="Peripla_BP_I"/>
</dbReference>